<evidence type="ECO:0008006" key="4">
    <source>
        <dbReference type="Google" id="ProtNLM"/>
    </source>
</evidence>
<name>A0A0F8Z512_9ZZZZ</name>
<evidence type="ECO:0000313" key="3">
    <source>
        <dbReference type="EMBL" id="KKK55181.1"/>
    </source>
</evidence>
<dbReference type="Gene3D" id="3.40.50.300">
    <property type="entry name" value="P-loop containing nucleotide triphosphate hydrolases"/>
    <property type="match status" value="1"/>
</dbReference>
<sequence>VIFMVTKRVALVGKPEVGKTTIKKVIFEGEDPNELVLFPLEATIGMKHSVHQFMDLTISLLDTPGQSLPILLKDEEKQIMSFENTGAIIYVFDYPTWIADSQDIIDDIQSLYKINKKHQFGAKIILFLHKIDLLIGKKIGSKLDIIRRQIIRQVNLPEELPIYFTSLHPNLIYTISNAISDIFSNFSEDALALKEIITNKISELSKTICFVSNQDNNLIIQVSSPSFDTTVLYYLYEKIYSANKSPENSIAKGRFVNAGSKLLMATTESLSDIHPNFNLLSIFSETLEESDLNELMQDIKNELKQKYN</sequence>
<dbReference type="GO" id="GO:0009267">
    <property type="term" value="P:cellular response to starvation"/>
    <property type="evidence" value="ECO:0007669"/>
    <property type="project" value="TreeGrafter"/>
</dbReference>
<feature type="non-terminal residue" evidence="3">
    <location>
        <position position="1"/>
    </location>
</feature>
<dbReference type="GO" id="GO:0003924">
    <property type="term" value="F:GTPase activity"/>
    <property type="evidence" value="ECO:0007669"/>
    <property type="project" value="TreeGrafter"/>
</dbReference>
<accession>A0A0F8Z512</accession>
<evidence type="ECO:0000256" key="1">
    <source>
        <dbReference type="ARBA" id="ARBA00022741"/>
    </source>
</evidence>
<reference evidence="3" key="1">
    <citation type="journal article" date="2015" name="Nature">
        <title>Complex archaea that bridge the gap between prokaryotes and eukaryotes.</title>
        <authorList>
            <person name="Spang A."/>
            <person name="Saw J.H."/>
            <person name="Jorgensen S.L."/>
            <person name="Zaremba-Niedzwiedzka K."/>
            <person name="Martijn J."/>
            <person name="Lind A.E."/>
            <person name="van Eijk R."/>
            <person name="Schleper C."/>
            <person name="Guy L."/>
            <person name="Ettema T.J."/>
        </authorList>
    </citation>
    <scope>NUCLEOTIDE SEQUENCE</scope>
</reference>
<dbReference type="GO" id="GO:0010507">
    <property type="term" value="P:negative regulation of autophagy"/>
    <property type="evidence" value="ECO:0007669"/>
    <property type="project" value="TreeGrafter"/>
</dbReference>
<evidence type="ECO:0000256" key="2">
    <source>
        <dbReference type="ARBA" id="ARBA00023134"/>
    </source>
</evidence>
<dbReference type="PANTHER" id="PTHR11259:SF2">
    <property type="entry name" value="GH16429P"/>
    <property type="match status" value="1"/>
</dbReference>
<dbReference type="AlphaFoldDB" id="A0A0F8Z512"/>
<dbReference type="GO" id="GO:0005525">
    <property type="term" value="F:GTP binding"/>
    <property type="evidence" value="ECO:0007669"/>
    <property type="project" value="UniProtKB-KW"/>
</dbReference>
<dbReference type="GO" id="GO:1990131">
    <property type="term" value="C:Gtr1-Gtr2 GTPase complex"/>
    <property type="evidence" value="ECO:0007669"/>
    <property type="project" value="TreeGrafter"/>
</dbReference>
<dbReference type="GO" id="GO:0005634">
    <property type="term" value="C:nucleus"/>
    <property type="evidence" value="ECO:0007669"/>
    <property type="project" value="TreeGrafter"/>
</dbReference>
<proteinExistence type="predicted"/>
<keyword evidence="2" id="KW-0342">GTP-binding</keyword>
<comment type="caution">
    <text evidence="3">The sequence shown here is derived from an EMBL/GenBank/DDBJ whole genome shotgun (WGS) entry which is preliminary data.</text>
</comment>
<dbReference type="InterPro" id="IPR027417">
    <property type="entry name" value="P-loop_NTPase"/>
</dbReference>
<protein>
    <recommendedName>
        <fullName evidence="4">G domain-containing protein</fullName>
    </recommendedName>
</protein>
<dbReference type="Pfam" id="PF04670">
    <property type="entry name" value="Gtr1_RagA"/>
    <property type="match status" value="1"/>
</dbReference>
<gene>
    <name evidence="3" type="ORF">LCGC14_3077170</name>
</gene>
<dbReference type="InterPro" id="IPR006762">
    <property type="entry name" value="Gtr1_RagA"/>
</dbReference>
<dbReference type="PANTHER" id="PTHR11259">
    <property type="entry name" value="RAS-RELATED GTP BINDING RAG/GTR YEAST"/>
    <property type="match status" value="1"/>
</dbReference>
<organism evidence="3">
    <name type="scientific">marine sediment metagenome</name>
    <dbReference type="NCBI Taxonomy" id="412755"/>
    <lineage>
        <taxon>unclassified sequences</taxon>
        <taxon>metagenomes</taxon>
        <taxon>ecological metagenomes</taxon>
    </lineage>
</organism>
<dbReference type="EMBL" id="LAZR01065619">
    <property type="protein sequence ID" value="KKK55181.1"/>
    <property type="molecule type" value="Genomic_DNA"/>
</dbReference>
<dbReference type="GO" id="GO:1904263">
    <property type="term" value="P:positive regulation of TORC1 signaling"/>
    <property type="evidence" value="ECO:0007669"/>
    <property type="project" value="TreeGrafter"/>
</dbReference>
<dbReference type="SUPFAM" id="SSF52540">
    <property type="entry name" value="P-loop containing nucleoside triphosphate hydrolases"/>
    <property type="match status" value="1"/>
</dbReference>
<keyword evidence="1" id="KW-0547">Nucleotide-binding</keyword>
<dbReference type="GO" id="GO:0005764">
    <property type="term" value="C:lysosome"/>
    <property type="evidence" value="ECO:0007669"/>
    <property type="project" value="TreeGrafter"/>
</dbReference>